<dbReference type="Proteomes" id="UP000199055">
    <property type="component" value="Unassembled WGS sequence"/>
</dbReference>
<dbReference type="STRING" id="403935.SAMN05216481_102159"/>
<protein>
    <submittedName>
        <fullName evidence="2">Glycosyl hydrolases family 16</fullName>
    </submittedName>
</protein>
<dbReference type="CDD" id="cd00413">
    <property type="entry name" value="Glyco_hydrolase_16"/>
    <property type="match status" value="1"/>
</dbReference>
<dbReference type="InterPro" id="IPR013320">
    <property type="entry name" value="ConA-like_dom_sf"/>
</dbReference>
<accession>A0A1H9B3Y7</accession>
<sequence>MSGVLFANSAAAAPVTEHWTGESPYFYRTSAPGGTVGVVSMNGPDDGRALQLRLGARPGTGPGNGVEISSNEATYRYGTYGTRIRTADCTGQGRLGVVTGTFTYSTDHSDGNGNGLPDNDEIDIEVLCAQPHVVWLTIWTDYDGSVAPGQPIPVRKISRAIDMRTGKVLHNCYMVRLGGDCQPELPGENSPASVTPVPGFDSSTQFRTFMFDWQPDSVTFWGYDDSGRRNVLWDYRGPASRIPDKPSAFMQNVWHTNEWDPLDGPAREQPQTAVSAYVDSTTLPR</sequence>
<dbReference type="InterPro" id="IPR000757">
    <property type="entry name" value="Beta-glucanase-like"/>
</dbReference>
<reference evidence="2 3" key="1">
    <citation type="submission" date="2016-10" db="EMBL/GenBank/DDBJ databases">
        <authorList>
            <person name="de Groot N.N."/>
        </authorList>
    </citation>
    <scope>NUCLEOTIDE SEQUENCE [LARGE SCALE GENOMIC DNA]</scope>
    <source>
        <strain evidence="2 3">CGMCC 4.3519</strain>
    </source>
</reference>
<gene>
    <name evidence="2" type="ORF">SAMN05216481_102159</name>
</gene>
<keyword evidence="2" id="KW-0378">Hydrolase</keyword>
<keyword evidence="3" id="KW-1185">Reference proteome</keyword>
<proteinExistence type="predicted"/>
<organism evidence="2 3">
    <name type="scientific">Streptomyces radiopugnans</name>
    <dbReference type="NCBI Taxonomy" id="403935"/>
    <lineage>
        <taxon>Bacteria</taxon>
        <taxon>Bacillati</taxon>
        <taxon>Actinomycetota</taxon>
        <taxon>Actinomycetes</taxon>
        <taxon>Kitasatosporales</taxon>
        <taxon>Streptomycetaceae</taxon>
        <taxon>Streptomyces</taxon>
    </lineage>
</organism>
<evidence type="ECO:0000313" key="3">
    <source>
        <dbReference type="Proteomes" id="UP000199055"/>
    </source>
</evidence>
<evidence type="ECO:0000313" key="2">
    <source>
        <dbReference type="EMBL" id="SEP83431.1"/>
    </source>
</evidence>
<dbReference type="EMBL" id="FOET01000002">
    <property type="protein sequence ID" value="SEP83431.1"/>
    <property type="molecule type" value="Genomic_DNA"/>
</dbReference>
<dbReference type="AlphaFoldDB" id="A0A1H9B3Y7"/>
<dbReference type="GO" id="GO:0004553">
    <property type="term" value="F:hydrolase activity, hydrolyzing O-glycosyl compounds"/>
    <property type="evidence" value="ECO:0007669"/>
    <property type="project" value="InterPro"/>
</dbReference>
<dbReference type="SUPFAM" id="SSF49899">
    <property type="entry name" value="Concanavalin A-like lectins/glucanases"/>
    <property type="match status" value="1"/>
</dbReference>
<dbReference type="Gene3D" id="2.60.120.200">
    <property type="match status" value="1"/>
</dbReference>
<dbReference type="RefSeq" id="WP_093656087.1">
    <property type="nucleotide sequence ID" value="NZ_FOET01000002.1"/>
</dbReference>
<feature type="domain" description="GH16" evidence="1">
    <location>
        <begin position="8"/>
        <end position="280"/>
    </location>
</feature>
<name>A0A1H9B3Y7_9ACTN</name>
<dbReference type="PROSITE" id="PS51762">
    <property type="entry name" value="GH16_2"/>
    <property type="match status" value="1"/>
</dbReference>
<evidence type="ECO:0000259" key="1">
    <source>
        <dbReference type="PROSITE" id="PS51762"/>
    </source>
</evidence>
<dbReference type="GO" id="GO:0005975">
    <property type="term" value="P:carbohydrate metabolic process"/>
    <property type="evidence" value="ECO:0007669"/>
    <property type="project" value="InterPro"/>
</dbReference>